<sequence length="58" mass="6929">MRQARILNDHLADVISGMVGLRNILVHEYISVDPGRLYELLERLDDFRRFAEQIRQYI</sequence>
<dbReference type="PANTHER" id="PTHR33397">
    <property type="entry name" value="UPF0331 PROTEIN YUTE"/>
    <property type="match status" value="1"/>
</dbReference>
<accession>I0I7V4</accession>
<dbReference type="STRING" id="926550.CLDAP_33020"/>
<evidence type="ECO:0000256" key="4">
    <source>
        <dbReference type="ARBA" id="ARBA00024207"/>
    </source>
</evidence>
<comment type="similarity">
    <text evidence="4">Belongs to the HepT RNase toxin family.</text>
</comment>
<keyword evidence="6" id="KW-1185">Reference proteome</keyword>
<gene>
    <name evidence="5" type="ordered locus">CLDAP_33020</name>
</gene>
<dbReference type="Proteomes" id="UP000007880">
    <property type="component" value="Chromosome"/>
</dbReference>
<dbReference type="Gene3D" id="1.20.120.580">
    <property type="entry name" value="bsu32300-like"/>
    <property type="match status" value="1"/>
</dbReference>
<dbReference type="InterPro" id="IPR052379">
    <property type="entry name" value="Type_VII_TA_RNase"/>
</dbReference>
<dbReference type="Pfam" id="PF01934">
    <property type="entry name" value="HepT-like"/>
    <property type="match status" value="1"/>
</dbReference>
<evidence type="ECO:0000256" key="3">
    <source>
        <dbReference type="ARBA" id="ARBA00022801"/>
    </source>
</evidence>
<dbReference type="HOGENOM" id="CLU_2970716_0_0_0"/>
<reference evidence="5 6" key="1">
    <citation type="submission" date="2012-02" db="EMBL/GenBank/DDBJ databases">
        <title>Complete genome sequence of Caldilinea aerophila DSM 14535 (= NBRC 102666).</title>
        <authorList>
            <person name="Oguchi A."/>
            <person name="Hosoyama A."/>
            <person name="Sekine M."/>
            <person name="Fukai R."/>
            <person name="Kato Y."/>
            <person name="Nakamura S."/>
            <person name="Hanada S."/>
            <person name="Yamazaki S."/>
            <person name="Fujita N."/>
        </authorList>
    </citation>
    <scope>NUCLEOTIDE SEQUENCE [LARGE SCALE GENOMIC DNA]</scope>
    <source>
        <strain evidence="6">DSM 14535 / JCM 11387 / NBRC 104270 / STL-6-O1</strain>
    </source>
</reference>
<dbReference type="PANTHER" id="PTHR33397:SF5">
    <property type="entry name" value="RNASE YUTE-RELATED"/>
    <property type="match status" value="1"/>
</dbReference>
<name>I0I7V4_CALAS</name>
<dbReference type="GO" id="GO:0110001">
    <property type="term" value="C:toxin-antitoxin complex"/>
    <property type="evidence" value="ECO:0007669"/>
    <property type="project" value="InterPro"/>
</dbReference>
<evidence type="ECO:0000313" key="5">
    <source>
        <dbReference type="EMBL" id="BAM01342.1"/>
    </source>
</evidence>
<keyword evidence="2" id="KW-0540">Nuclease</keyword>
<evidence type="ECO:0008006" key="7">
    <source>
        <dbReference type="Google" id="ProtNLM"/>
    </source>
</evidence>
<evidence type="ECO:0000313" key="6">
    <source>
        <dbReference type="Proteomes" id="UP000007880"/>
    </source>
</evidence>
<keyword evidence="1" id="KW-1277">Toxin-antitoxin system</keyword>
<evidence type="ECO:0000256" key="2">
    <source>
        <dbReference type="ARBA" id="ARBA00022722"/>
    </source>
</evidence>
<dbReference type="GO" id="GO:0004540">
    <property type="term" value="F:RNA nuclease activity"/>
    <property type="evidence" value="ECO:0007669"/>
    <property type="project" value="InterPro"/>
</dbReference>
<keyword evidence="3" id="KW-0378">Hydrolase</keyword>
<protein>
    <recommendedName>
        <fullName evidence="7">DUF86 domain-containing protein</fullName>
    </recommendedName>
</protein>
<dbReference type="KEGG" id="cap:CLDAP_33020"/>
<evidence type="ECO:0000256" key="1">
    <source>
        <dbReference type="ARBA" id="ARBA00022649"/>
    </source>
</evidence>
<dbReference type="AlphaFoldDB" id="I0I7V4"/>
<organism evidence="5 6">
    <name type="scientific">Caldilinea aerophila (strain DSM 14535 / JCM 11387 / NBRC 104270 / STL-6-O1)</name>
    <dbReference type="NCBI Taxonomy" id="926550"/>
    <lineage>
        <taxon>Bacteria</taxon>
        <taxon>Bacillati</taxon>
        <taxon>Chloroflexota</taxon>
        <taxon>Caldilineae</taxon>
        <taxon>Caldilineales</taxon>
        <taxon>Caldilineaceae</taxon>
        <taxon>Caldilinea</taxon>
    </lineage>
</organism>
<dbReference type="GO" id="GO:0016787">
    <property type="term" value="F:hydrolase activity"/>
    <property type="evidence" value="ECO:0007669"/>
    <property type="project" value="UniProtKB-KW"/>
</dbReference>
<dbReference type="eggNOG" id="COG2445">
    <property type="taxonomic scope" value="Bacteria"/>
</dbReference>
<proteinExistence type="inferred from homology"/>
<dbReference type="EMBL" id="AP012337">
    <property type="protein sequence ID" value="BAM01342.1"/>
    <property type="molecule type" value="Genomic_DNA"/>
</dbReference>
<dbReference type="InterPro" id="IPR008201">
    <property type="entry name" value="HepT-like"/>
</dbReference>
<dbReference type="InterPro" id="IPR037038">
    <property type="entry name" value="HepT-like_sf"/>
</dbReference>